<name>A0A1E3BJA2_ASPCR</name>
<feature type="region of interest" description="Disordered" evidence="1">
    <location>
        <begin position="292"/>
        <end position="331"/>
    </location>
</feature>
<organism evidence="2 3">
    <name type="scientific">Aspergillus cristatus</name>
    <name type="common">Chinese Fuzhuan brick tea-fermentation fungus</name>
    <name type="synonym">Eurotium cristatum</name>
    <dbReference type="NCBI Taxonomy" id="573508"/>
    <lineage>
        <taxon>Eukaryota</taxon>
        <taxon>Fungi</taxon>
        <taxon>Dikarya</taxon>
        <taxon>Ascomycota</taxon>
        <taxon>Pezizomycotina</taxon>
        <taxon>Eurotiomycetes</taxon>
        <taxon>Eurotiomycetidae</taxon>
        <taxon>Eurotiales</taxon>
        <taxon>Aspergillaceae</taxon>
        <taxon>Aspergillus</taxon>
        <taxon>Aspergillus subgen. Aspergillus</taxon>
    </lineage>
</organism>
<feature type="compositionally biased region" description="Gly residues" evidence="1">
    <location>
        <begin position="161"/>
        <end position="170"/>
    </location>
</feature>
<dbReference type="STRING" id="573508.A0A1E3BJA2"/>
<reference evidence="2 3" key="1">
    <citation type="journal article" date="2016" name="BMC Genomics">
        <title>Comparative genomic and transcriptomic analyses of the Fuzhuan brick tea-fermentation fungus Aspergillus cristatus.</title>
        <authorList>
            <person name="Ge Y."/>
            <person name="Wang Y."/>
            <person name="Liu Y."/>
            <person name="Tan Y."/>
            <person name="Ren X."/>
            <person name="Zhang X."/>
            <person name="Hyde K.D."/>
            <person name="Liu Y."/>
            <person name="Liu Z."/>
        </authorList>
    </citation>
    <scope>NUCLEOTIDE SEQUENCE [LARGE SCALE GENOMIC DNA]</scope>
    <source>
        <strain evidence="2 3">GZAAS20.1005</strain>
    </source>
</reference>
<feature type="compositionally biased region" description="Polar residues" evidence="1">
    <location>
        <begin position="297"/>
        <end position="306"/>
    </location>
</feature>
<evidence type="ECO:0008006" key="4">
    <source>
        <dbReference type="Google" id="ProtNLM"/>
    </source>
</evidence>
<comment type="caution">
    <text evidence="2">The sequence shown here is derived from an EMBL/GenBank/DDBJ whole genome shotgun (WGS) entry which is preliminary data.</text>
</comment>
<keyword evidence="3" id="KW-1185">Reference proteome</keyword>
<accession>A0A1E3BJA2</accession>
<feature type="region of interest" description="Disordered" evidence="1">
    <location>
        <begin position="145"/>
        <end position="172"/>
    </location>
</feature>
<dbReference type="VEuPathDB" id="FungiDB:SI65_04041"/>
<protein>
    <recommendedName>
        <fullName evidence="4">Serine protein kinase</fullName>
    </recommendedName>
</protein>
<evidence type="ECO:0000313" key="3">
    <source>
        <dbReference type="Proteomes" id="UP000094569"/>
    </source>
</evidence>
<gene>
    <name evidence="2" type="ORF">SI65_04041</name>
</gene>
<evidence type="ECO:0000313" key="2">
    <source>
        <dbReference type="EMBL" id="ODM20988.1"/>
    </source>
</evidence>
<dbReference type="EMBL" id="JXNT01000003">
    <property type="protein sequence ID" value="ODM20988.1"/>
    <property type="molecule type" value="Genomic_DNA"/>
</dbReference>
<dbReference type="Proteomes" id="UP000094569">
    <property type="component" value="Unassembled WGS sequence"/>
</dbReference>
<feature type="region of interest" description="Disordered" evidence="1">
    <location>
        <begin position="94"/>
        <end position="116"/>
    </location>
</feature>
<proteinExistence type="predicted"/>
<evidence type="ECO:0000256" key="1">
    <source>
        <dbReference type="SAM" id="MobiDB-lite"/>
    </source>
</evidence>
<dbReference type="AlphaFoldDB" id="A0A1E3BJA2"/>
<sequence length="1075" mass="119430">MAANGNKQENPPPGLQKPKVANDDYAYIEKKDVTVQLNTTSSSTILNDTFTFSTTVCLIYAEKIKIEKSFKKQSGKSIGLFCSEIEIEKGAAIDVSGDKGDSGTTNASENGGAGGDGKDAGNVWIFVQEATPTMFEHLNVRALGGDGGRGGSTSAESATPGAGGKGGNGGNVEFLFGSPSQSTARALNSLRRQPWPEQALNLIDETTSLLDVPKSLKSGQKQTVRQYQQLKESIQSLVNSLEPFTGSYPSANSAREKLLQSMKSSQPPQAIDDGFASVINALGRSKMALNALDPRNASPSTINSEVQKFDRLVPSPQKVDDSSDDDEDSGLSGILNAVHQKYVKMVRDMEKDVHYKCRHIEGGPGGQGGKGASALAATGTFGKSGSNGNRRAVNLSLDGSKKDLDAAQVFAFPEQCRMLLNKANRLFFTNGTGRGDVDCPGQSGSALELYQKIISRLSFLKNIKWDEANPSKLASAYTNLESKWEVTMFSKAQLGSILQEAQSRRNRLLLGQDMWGHLENWAPRLSVQFYDEELDRKLALLRDEESATQDYEAAREQSNAVESYVSQGIQSMSKSKNELEATIAQLTDKNGPLEVAIYRIAAYTPKMKTKRKMLNTKIKGIQFDKPKFDPGVVLDAISSLGSIEKKNPIKAVTGLPQLGYKLYKQYGADAPIINMEGKEVNRAFVIDQLTTCGDTLESLQASFSTRKDNTIEVDDPKSIKIITEVGNVKKILQEFKNAIPQYNKKDLEGELDAYVELVKTRNDAVVQYNSDIQQLAEAYVERDYYEQQIQKLGQKGFKIDNTLPYIVFWLRKCRDSLRLNIMQLLNEQSRAIRFWGLQEKVTFSNPMPLQNHIFLSDRRNDLRTEFARTIEKNYAAGVRNTWPLPGKQGLWRRLSQDELNMLKQSRALPDSRGREHTLDIRINPQADRETFESRIDIRLSQIRLWLPGVKMRAKEGRKLLLIRLTHLGDEVIQDRGSNGPQDFYFNHDPVTINFGYDSTNVATREQATSDVVFGQQSIQNDHYIGGTIDKPRLAPLGPFTTWRISIETDQYVNPELDLSEVTEAFLEFHGTHRPS</sequence>
<dbReference type="OrthoDB" id="10016792at2759"/>